<reference evidence="1" key="1">
    <citation type="journal article" date="2012" name="Science">
        <title>Fermentation, hydrogen, and sulfur metabolism in multiple uncultivated bacterial phyla.</title>
        <authorList>
            <person name="Wrighton K.C."/>
            <person name="Thomas B.C."/>
            <person name="Sharon I."/>
            <person name="Miller C.S."/>
            <person name="Castelle C.J."/>
            <person name="VerBerkmoes N.C."/>
            <person name="Wilkins M.J."/>
            <person name="Hettich R.L."/>
            <person name="Lipton M.S."/>
            <person name="Williams K.H."/>
            <person name="Long P.E."/>
            <person name="Banfield J.F."/>
        </authorList>
    </citation>
    <scope>NUCLEOTIDE SEQUENCE [LARGE SCALE GENOMIC DNA]</scope>
</reference>
<feature type="non-terminal residue" evidence="1">
    <location>
        <position position="260"/>
    </location>
</feature>
<proteinExistence type="predicted"/>
<gene>
    <name evidence="1" type="ORF">ACD_4C00390G0002</name>
</gene>
<comment type="caution">
    <text evidence="1">The sequence shown here is derived from an EMBL/GenBank/DDBJ whole genome shotgun (WGS) entry which is preliminary data.</text>
</comment>
<organism evidence="1">
    <name type="scientific">uncultured bacterium</name>
    <name type="common">gcode 4</name>
    <dbReference type="NCBI Taxonomy" id="1234023"/>
    <lineage>
        <taxon>Bacteria</taxon>
        <taxon>environmental samples</taxon>
    </lineage>
</organism>
<sequence>MINFDKIVNKLSKKEWKILTIYEIWSILDPDFRKLNEKNITSVYKLIYRLKACNMIIPIKNSIYFINNKKNHRNIDIIDNFYWKILKKIISEYCSNDFIIWNLKALELNLKDYSIPSEIIIYNKELNKSILLSQTNKIIFKKLSPWKKNLWVNIFTKFKTFTKKIKISWIIFTVADEELSILDSLLIRNNSEKINIYQVDKFLKKYSNFLSREKMWKLVSMKYITSINRLKELSKKYWYHSLYIDCLDIIKIEWWNCFLT</sequence>
<dbReference type="EMBL" id="AMFJ01000906">
    <property type="protein sequence ID" value="EKE26199.1"/>
    <property type="molecule type" value="Genomic_DNA"/>
</dbReference>
<accession>K2G814</accession>
<dbReference type="AlphaFoldDB" id="K2G814"/>
<protein>
    <submittedName>
        <fullName evidence="1">Uncharacterized protein</fullName>
    </submittedName>
</protein>
<name>K2G814_9BACT</name>
<evidence type="ECO:0000313" key="1">
    <source>
        <dbReference type="EMBL" id="EKE26199.1"/>
    </source>
</evidence>